<comment type="caution">
    <text evidence="2">The sequence shown here is derived from an EMBL/GenBank/DDBJ whole genome shotgun (WGS) entry which is preliminary data.</text>
</comment>
<organism evidence="2 3">
    <name type="scientific">Paracoccus maritimus</name>
    <dbReference type="NCBI Taxonomy" id="2933292"/>
    <lineage>
        <taxon>Bacteria</taxon>
        <taxon>Pseudomonadati</taxon>
        <taxon>Pseudomonadota</taxon>
        <taxon>Alphaproteobacteria</taxon>
        <taxon>Rhodobacterales</taxon>
        <taxon>Paracoccaceae</taxon>
        <taxon>Paracoccus</taxon>
    </lineage>
</organism>
<dbReference type="SUPFAM" id="SSF51445">
    <property type="entry name" value="(Trans)glycosidases"/>
    <property type="match status" value="1"/>
</dbReference>
<dbReference type="SUPFAM" id="SSF51120">
    <property type="entry name" value="beta-Roll"/>
    <property type="match status" value="1"/>
</dbReference>
<evidence type="ECO:0000256" key="1">
    <source>
        <dbReference type="SAM" id="MobiDB-lite"/>
    </source>
</evidence>
<protein>
    <recommendedName>
        <fullName evidence="4">Hemolysin-type calcium-binding repeat-containing protein</fullName>
    </recommendedName>
</protein>
<gene>
    <name evidence="2" type="ORF">MU516_18645</name>
</gene>
<dbReference type="RefSeq" id="WP_260278728.1">
    <property type="nucleotide sequence ID" value="NZ_JANAVZ010000023.1"/>
</dbReference>
<sequence>MYMVTAGHFGGNIVLTRDSVESGSPFREVLKEVSFSNFRYPGGSVTEDQTWENGGLQRMFGEPMDREDENYLMTIREAFEFARETDTSLTIVVPSQQFFDRDSGTFRHDAFDRYIGELERALSEYPDVKIRDFEIGNEFWGSKMFGPMTPKQYGMVANAEIKSLHEMAERITDQHEGWETPGIGIQAGAAWRGDGPDESRDIASMISPGNRALVDTIFQHSYPNLDRNHTEWQQDWAIDPMKEFREIKGFREDLKLSVSEYNVTGHTATGVDQAAAWIEEFSGHIDKGVDEYQHWGISYEWLSNKFYDTRFPPGEADGGDIVVKATPLGQVYDLAESNLIGKSTMSDEDASAKLDIPESFEVTGFRDAGQRVIFLHNQGDEDGKIGLAEIPEGWHVAVHHLKDADSPYSKWYDESIPEPPENGEIADARGDMNVTSGEAAPDDVTLAPGEMAVLVMSKPGRDLTIEGAHNVTDESAGMVEDEIVGGEGMDILRGHVGDDTLDGGGGRNVLSGGKGDDLLKAGDEGDVIFADGGDDTVKGGDGDDVILATGRNDDDRAEIETGRGSDLVYAMSDQEVVISDFSDDDMLGLGGTFESGDELRDACRVVDGDLLIDLPNGGLVRLSGGAGRLETLQDNVLDFAGKHDAEPGVEYASAASGGYPDADFFDGLTYEQVIEIYDGVGAATADDGGDFDLSWEEIEATLNRLELSPAQYAGYDPDAEDPWRPRSNPGKPDPSNPNPEPEHPDPHPGTPEDPSDPDIPTRLPDPEDDRQPDDEDEQNPEDASGGACFVATAAYGNRMHPDVVALRHFRDRHLIRFHAGQAFVRAYWIVGPRLAKVTRPEQFHGRIARYVLSHLVVVLSRCGLT</sequence>
<dbReference type="InterPro" id="IPR011049">
    <property type="entry name" value="Serralysin-like_metalloprot_C"/>
</dbReference>
<dbReference type="InterPro" id="IPR049886">
    <property type="entry name" value="CFI_box_CTERM_dom"/>
</dbReference>
<proteinExistence type="predicted"/>
<dbReference type="NCBIfam" id="NF041770">
    <property type="entry name" value="CFI_box_CTERM"/>
    <property type="match status" value="1"/>
</dbReference>
<feature type="region of interest" description="Disordered" evidence="1">
    <location>
        <begin position="712"/>
        <end position="786"/>
    </location>
</feature>
<accession>A0ABT2KE94</accession>
<dbReference type="PRINTS" id="PR00313">
    <property type="entry name" value="CABNDNGRPT"/>
</dbReference>
<dbReference type="Gene3D" id="2.150.10.10">
    <property type="entry name" value="Serralysin-like metalloprotease, C-terminal"/>
    <property type="match status" value="1"/>
</dbReference>
<name>A0ABT2KE94_9RHOB</name>
<dbReference type="Gene3D" id="3.20.20.80">
    <property type="entry name" value="Glycosidases"/>
    <property type="match status" value="1"/>
</dbReference>
<dbReference type="InterPro" id="IPR017853">
    <property type="entry name" value="GH"/>
</dbReference>
<dbReference type="InterPro" id="IPR001343">
    <property type="entry name" value="Hemolysn_Ca-bd"/>
</dbReference>
<dbReference type="Proteomes" id="UP001320702">
    <property type="component" value="Unassembled WGS sequence"/>
</dbReference>
<feature type="compositionally biased region" description="Acidic residues" evidence="1">
    <location>
        <begin position="766"/>
        <end position="780"/>
    </location>
</feature>
<dbReference type="Pfam" id="PF00353">
    <property type="entry name" value="HemolysinCabind"/>
    <property type="match status" value="2"/>
</dbReference>
<dbReference type="EMBL" id="JANAVZ010000023">
    <property type="protein sequence ID" value="MCT4334861.1"/>
    <property type="molecule type" value="Genomic_DNA"/>
</dbReference>
<evidence type="ECO:0000313" key="2">
    <source>
        <dbReference type="EMBL" id="MCT4334861.1"/>
    </source>
</evidence>
<evidence type="ECO:0008006" key="4">
    <source>
        <dbReference type="Google" id="ProtNLM"/>
    </source>
</evidence>
<keyword evidence="3" id="KW-1185">Reference proteome</keyword>
<reference evidence="2 3" key="1">
    <citation type="submission" date="2022-04" db="EMBL/GenBank/DDBJ databases">
        <title>Paracoccus sp. YLB-12 draft genome sequence.</title>
        <authorList>
            <person name="Yu L."/>
        </authorList>
    </citation>
    <scope>NUCLEOTIDE SEQUENCE [LARGE SCALE GENOMIC DNA]</scope>
    <source>
        <strain evidence="2 3">YLB-12</strain>
    </source>
</reference>
<evidence type="ECO:0000313" key="3">
    <source>
        <dbReference type="Proteomes" id="UP001320702"/>
    </source>
</evidence>